<dbReference type="AlphaFoldDB" id="A0AAE2VCS9"/>
<dbReference type="InterPro" id="IPR017871">
    <property type="entry name" value="ABC_transporter-like_CS"/>
</dbReference>
<evidence type="ECO:0000259" key="4">
    <source>
        <dbReference type="PROSITE" id="PS50893"/>
    </source>
</evidence>
<evidence type="ECO:0000313" key="6">
    <source>
        <dbReference type="Proteomes" id="UP000634206"/>
    </source>
</evidence>
<dbReference type="Pfam" id="PF00005">
    <property type="entry name" value="ABC_tran"/>
    <property type="match status" value="1"/>
</dbReference>
<dbReference type="GO" id="GO:0005524">
    <property type="term" value="F:ATP binding"/>
    <property type="evidence" value="ECO:0007669"/>
    <property type="project" value="UniProtKB-KW"/>
</dbReference>
<dbReference type="SUPFAM" id="SSF52540">
    <property type="entry name" value="P-loop containing nucleoside triphosphate hydrolases"/>
    <property type="match status" value="1"/>
</dbReference>
<dbReference type="EMBL" id="JAENIG010000006">
    <property type="protein sequence ID" value="MBK1855446.1"/>
    <property type="molecule type" value="Genomic_DNA"/>
</dbReference>
<keyword evidence="1" id="KW-0813">Transport</keyword>
<dbReference type="InterPro" id="IPR003439">
    <property type="entry name" value="ABC_transporter-like_ATP-bd"/>
</dbReference>
<evidence type="ECO:0000256" key="3">
    <source>
        <dbReference type="ARBA" id="ARBA00022840"/>
    </source>
</evidence>
<comment type="caution">
    <text evidence="5">The sequence shown here is derived from an EMBL/GenBank/DDBJ whole genome shotgun (WGS) entry which is preliminary data.</text>
</comment>
<dbReference type="SMART" id="SM00382">
    <property type="entry name" value="AAA"/>
    <property type="match status" value="1"/>
</dbReference>
<organism evidence="5 6">
    <name type="scientific">Oceaniferula flava</name>
    <dbReference type="NCBI Taxonomy" id="2800421"/>
    <lineage>
        <taxon>Bacteria</taxon>
        <taxon>Pseudomonadati</taxon>
        <taxon>Verrucomicrobiota</taxon>
        <taxon>Verrucomicrobiia</taxon>
        <taxon>Verrucomicrobiales</taxon>
        <taxon>Verrucomicrobiaceae</taxon>
        <taxon>Oceaniferula</taxon>
    </lineage>
</organism>
<evidence type="ECO:0000256" key="1">
    <source>
        <dbReference type="ARBA" id="ARBA00022448"/>
    </source>
</evidence>
<proteinExistence type="predicted"/>
<evidence type="ECO:0000313" key="5">
    <source>
        <dbReference type="EMBL" id="MBK1855446.1"/>
    </source>
</evidence>
<accession>A0AAE2VCS9</accession>
<dbReference type="Gene3D" id="3.40.50.300">
    <property type="entry name" value="P-loop containing nucleotide triphosphate hydrolases"/>
    <property type="match status" value="1"/>
</dbReference>
<keyword evidence="2" id="KW-0547">Nucleotide-binding</keyword>
<protein>
    <submittedName>
        <fullName evidence="5">ATP-binding cassette domain-containing protein</fullName>
    </submittedName>
</protein>
<dbReference type="Proteomes" id="UP000634206">
    <property type="component" value="Unassembled WGS sequence"/>
</dbReference>
<sequence length="266" mass="29226">MPDPQKASPSVEPIISVRGLHRYFGEKHVLRGADLDIYPGETICMLGTSGGGKSVMVKHMLGLMQPDEGSVIIDGTEISQMSERKLGPVRKKVGMMFQNGALFDSMNVAQNIAFPLREGGIKDLDTLNRRIAEVLEIVRLPGQEETMPSDLSGGMRKRVALARAIVDHPACVCYDEPHAGLDPVTADSIDHLIKRLQNEHGITNIVITHELRSVFRIADRIAFMKDGQVYWQGTPKEMKSSDDPVLMQFLSGVDSSGEKWASGDSD</sequence>
<keyword evidence="6" id="KW-1185">Reference proteome</keyword>
<dbReference type="PROSITE" id="PS00211">
    <property type="entry name" value="ABC_TRANSPORTER_1"/>
    <property type="match status" value="1"/>
</dbReference>
<name>A0AAE2VCS9_9BACT</name>
<dbReference type="PANTHER" id="PTHR43023">
    <property type="entry name" value="PROTEIN TRIGALACTOSYLDIACYLGLYCEROL 3, CHLOROPLASTIC"/>
    <property type="match status" value="1"/>
</dbReference>
<evidence type="ECO:0000256" key="2">
    <source>
        <dbReference type="ARBA" id="ARBA00022741"/>
    </source>
</evidence>
<keyword evidence="3 5" id="KW-0067">ATP-binding</keyword>
<dbReference type="PANTHER" id="PTHR43023:SF3">
    <property type="entry name" value="PROTEIN TRIGALACTOSYLDIACYLGLYCEROL 3, CHLOROPLASTIC"/>
    <property type="match status" value="1"/>
</dbReference>
<gene>
    <name evidence="5" type="ORF">JIN83_10780</name>
</gene>
<dbReference type="GO" id="GO:0016887">
    <property type="term" value="F:ATP hydrolysis activity"/>
    <property type="evidence" value="ECO:0007669"/>
    <property type="project" value="InterPro"/>
</dbReference>
<dbReference type="PROSITE" id="PS50893">
    <property type="entry name" value="ABC_TRANSPORTER_2"/>
    <property type="match status" value="1"/>
</dbReference>
<dbReference type="RefSeq" id="WP_309490058.1">
    <property type="nucleotide sequence ID" value="NZ_JAENIG010000006.1"/>
</dbReference>
<dbReference type="InterPro" id="IPR003593">
    <property type="entry name" value="AAA+_ATPase"/>
</dbReference>
<feature type="domain" description="ABC transporter" evidence="4">
    <location>
        <begin position="15"/>
        <end position="251"/>
    </location>
</feature>
<dbReference type="InterPro" id="IPR027417">
    <property type="entry name" value="P-loop_NTPase"/>
</dbReference>
<reference evidence="5" key="1">
    <citation type="submission" date="2021-01" db="EMBL/GenBank/DDBJ databases">
        <title>Modified the classification status of verrucomicrobia.</title>
        <authorList>
            <person name="Feng X."/>
        </authorList>
    </citation>
    <scope>NUCLEOTIDE SEQUENCE</scope>
    <source>
        <strain evidence="5">5K15</strain>
    </source>
</reference>